<reference evidence="1 2" key="1">
    <citation type="submission" date="2016-01" db="EMBL/GenBank/DDBJ databases">
        <title>The new phylogeny of the genus Mycobacterium.</title>
        <authorList>
            <person name="Tarcisio F."/>
            <person name="Conor M."/>
            <person name="Antonella G."/>
            <person name="Elisabetta G."/>
            <person name="Giulia F.S."/>
            <person name="Sara T."/>
            <person name="Anna F."/>
            <person name="Clotilde B."/>
            <person name="Roberto B."/>
            <person name="Veronica D.S."/>
            <person name="Fabio R."/>
            <person name="Monica P."/>
            <person name="Olivier J."/>
            <person name="Enrico T."/>
            <person name="Nicola S."/>
        </authorList>
    </citation>
    <scope>NUCLEOTIDE SEQUENCE [LARGE SCALE GENOMIC DNA]</scope>
    <source>
        <strain evidence="1 2">DSM 44153</strain>
    </source>
</reference>
<sequence>MTNTDDTTGGVALAEPVAHPQLLGPLAAMVHDIDALMAPEQAPLVTPPAFHAAVADRIGAAGSAPAAMTLSPDRSRLYVASCGDDSIWVIGTDTFDVLDVITGVTEPYALAATDTAVFASSGSAACDAITVIDAATNTVAATLPQPRNVNDLAVAGELLYVTRADATGADIAVIDPATGATDTIELTDQPGVVADCMAVSPDGRLLYVAVQQPASSRIAVIDTVGRFVVGSFAAGAPVRGIAVSADGATLYLAECDATLGGVVEILDARTATVIDAVHLGGLLTHLALSRDGQRALVVNGDAVSVLCLRSREIIGSITTGGQPACVVASRDGLYIADYAGAVTAVTTTATDRRAPASLQRAG</sequence>
<name>A0A1X2ELA3_9MYCO</name>
<organism evidence="1 2">
    <name type="scientific">Mycolicibacillus trivialis</name>
    <dbReference type="NCBI Taxonomy" id="1798"/>
    <lineage>
        <taxon>Bacteria</taxon>
        <taxon>Bacillati</taxon>
        <taxon>Actinomycetota</taxon>
        <taxon>Actinomycetes</taxon>
        <taxon>Mycobacteriales</taxon>
        <taxon>Mycobacteriaceae</taxon>
        <taxon>Mycolicibacillus</taxon>
    </lineage>
</organism>
<dbReference type="Proteomes" id="UP000193090">
    <property type="component" value="Unassembled WGS sequence"/>
</dbReference>
<keyword evidence="2" id="KW-1185">Reference proteome</keyword>
<dbReference type="EMBL" id="LQPZ01000017">
    <property type="protein sequence ID" value="ORX05776.1"/>
    <property type="molecule type" value="Genomic_DNA"/>
</dbReference>
<dbReference type="RefSeq" id="WP_085109615.1">
    <property type="nucleotide sequence ID" value="NZ_JACKSN010000152.1"/>
</dbReference>
<dbReference type="SUPFAM" id="SSF51004">
    <property type="entry name" value="C-terminal (heme d1) domain of cytochrome cd1-nitrite reductase"/>
    <property type="match status" value="1"/>
</dbReference>
<dbReference type="InterPro" id="IPR011048">
    <property type="entry name" value="Haem_d1_sf"/>
</dbReference>
<dbReference type="PANTHER" id="PTHR47197:SF3">
    <property type="entry name" value="DIHYDRO-HEME D1 DEHYDROGENASE"/>
    <property type="match status" value="1"/>
</dbReference>
<gene>
    <name evidence="1" type="ORF">AWC30_08070</name>
</gene>
<dbReference type="InterPro" id="IPR015943">
    <property type="entry name" value="WD40/YVTN_repeat-like_dom_sf"/>
</dbReference>
<protein>
    <recommendedName>
        <fullName evidence="3">SMP-30/Gluconolactonase/LRE-like region domain-containing protein</fullName>
    </recommendedName>
</protein>
<evidence type="ECO:0008006" key="3">
    <source>
        <dbReference type="Google" id="ProtNLM"/>
    </source>
</evidence>
<dbReference type="Gene3D" id="2.130.10.10">
    <property type="entry name" value="YVTN repeat-like/Quinoprotein amine dehydrogenase"/>
    <property type="match status" value="3"/>
</dbReference>
<evidence type="ECO:0000313" key="2">
    <source>
        <dbReference type="Proteomes" id="UP000193090"/>
    </source>
</evidence>
<dbReference type="OrthoDB" id="4565246at2"/>
<comment type="caution">
    <text evidence="1">The sequence shown here is derived from an EMBL/GenBank/DDBJ whole genome shotgun (WGS) entry which is preliminary data.</text>
</comment>
<dbReference type="STRING" id="1798.AWC30_08070"/>
<evidence type="ECO:0000313" key="1">
    <source>
        <dbReference type="EMBL" id="ORX05776.1"/>
    </source>
</evidence>
<dbReference type="InterPro" id="IPR051200">
    <property type="entry name" value="Host-pathogen_enzymatic-act"/>
</dbReference>
<accession>A0A1X2ELA3</accession>
<proteinExistence type="predicted"/>
<dbReference type="AlphaFoldDB" id="A0A1X2ELA3"/>
<dbReference type="PANTHER" id="PTHR47197">
    <property type="entry name" value="PROTEIN NIRF"/>
    <property type="match status" value="1"/>
</dbReference>